<dbReference type="InterPro" id="IPR006037">
    <property type="entry name" value="RCK_C"/>
</dbReference>
<dbReference type="Pfam" id="PF25991">
    <property type="entry name" value="KhtT_N"/>
    <property type="match status" value="1"/>
</dbReference>
<dbReference type="InterPro" id="IPR050144">
    <property type="entry name" value="AAE_transporter"/>
</dbReference>
<evidence type="ECO:0000313" key="2">
    <source>
        <dbReference type="EMBL" id="KXZ20802.1"/>
    </source>
</evidence>
<proteinExistence type="predicted"/>
<organism evidence="2 3">
    <name type="scientific">Bacillus nakamurai</name>
    <dbReference type="NCBI Taxonomy" id="1793963"/>
    <lineage>
        <taxon>Bacteria</taxon>
        <taxon>Bacillati</taxon>
        <taxon>Bacillota</taxon>
        <taxon>Bacilli</taxon>
        <taxon>Bacillales</taxon>
        <taxon>Bacillaceae</taxon>
        <taxon>Bacillus</taxon>
    </lineage>
</organism>
<name>A0A150F7W4_9BACI</name>
<dbReference type="PROSITE" id="PS51202">
    <property type="entry name" value="RCK_C"/>
    <property type="match status" value="1"/>
</dbReference>
<dbReference type="InterPro" id="IPR026278">
    <property type="entry name" value="KhtT"/>
</dbReference>
<dbReference type="GO" id="GO:0006813">
    <property type="term" value="P:potassium ion transport"/>
    <property type="evidence" value="ECO:0007669"/>
    <property type="project" value="InterPro"/>
</dbReference>
<dbReference type="Proteomes" id="UP000075430">
    <property type="component" value="Unassembled WGS sequence"/>
</dbReference>
<dbReference type="STRING" id="1793963.AXI58_14295"/>
<keyword evidence="3" id="KW-1185">Reference proteome</keyword>
<dbReference type="EMBL" id="LSBA01000009">
    <property type="protein sequence ID" value="KXZ20802.1"/>
    <property type="molecule type" value="Genomic_DNA"/>
</dbReference>
<dbReference type="AlphaFoldDB" id="A0A150F7W4"/>
<comment type="caution">
    <text evidence="2">The sequence shown here is derived from an EMBL/GenBank/DDBJ whole genome shotgun (WGS) entry which is preliminary data.</text>
</comment>
<dbReference type="PIRSF" id="PIRSF005028">
    <property type="entry name" value="KhtT"/>
    <property type="match status" value="1"/>
</dbReference>
<dbReference type="GO" id="GO:0008324">
    <property type="term" value="F:monoatomic cation transmembrane transporter activity"/>
    <property type="evidence" value="ECO:0007669"/>
    <property type="project" value="InterPro"/>
</dbReference>
<dbReference type="Gene3D" id="3.30.70.1450">
    <property type="entry name" value="Regulator of K+ conductance, C-terminal domain"/>
    <property type="match status" value="1"/>
</dbReference>
<evidence type="ECO:0000313" key="3">
    <source>
        <dbReference type="Proteomes" id="UP000075430"/>
    </source>
</evidence>
<dbReference type="InterPro" id="IPR036721">
    <property type="entry name" value="RCK_C_sf"/>
</dbReference>
<accession>A0A150F7W4</accession>
<dbReference type="Pfam" id="PF02080">
    <property type="entry name" value="TrkA_C"/>
    <property type="match status" value="1"/>
</dbReference>
<dbReference type="RefSeq" id="WP_061521431.1">
    <property type="nucleotide sequence ID" value="NZ_JARLZY010000007.1"/>
</dbReference>
<dbReference type="InterPro" id="IPR058776">
    <property type="entry name" value="KhtT-like_N"/>
</dbReference>
<protein>
    <submittedName>
        <fullName evidence="2">Potassium:proton antiporter</fullName>
    </submittedName>
</protein>
<gene>
    <name evidence="2" type="ORF">AXI58_14295</name>
</gene>
<sequence>MNIKENDLPGIGKKFEIETRNQEKMTIIIHDDGRREIYRFDDQDPDELLASISLDDAEARQIAAIIGGMVYKPQTLESIEMAFSDLIIEWFKVEKEAKSVGRTLGELDVRQNYDVTVIAIIKHNQKKFLNPGADSILEANDTLVLSGERKHLKKLIQDFLSRDGV</sequence>
<dbReference type="OrthoDB" id="67547at2"/>
<evidence type="ECO:0000259" key="1">
    <source>
        <dbReference type="PROSITE" id="PS51202"/>
    </source>
</evidence>
<reference evidence="3" key="1">
    <citation type="submission" date="2016-02" db="EMBL/GenBank/DDBJ databases">
        <authorList>
            <person name="Dunlap C."/>
        </authorList>
    </citation>
    <scope>NUCLEOTIDE SEQUENCE [LARGE SCALE GENOMIC DNA]</scope>
    <source>
        <strain evidence="3">NRRL B-41092</strain>
    </source>
</reference>
<dbReference type="SUPFAM" id="SSF116726">
    <property type="entry name" value="TrkA C-terminal domain-like"/>
    <property type="match status" value="1"/>
</dbReference>
<dbReference type="PANTHER" id="PTHR30445:SF8">
    <property type="entry name" value="K(+)_H(+) ANTIPORTER SUBUNIT KHTT"/>
    <property type="match status" value="1"/>
</dbReference>
<feature type="domain" description="RCK C-terminal" evidence="1">
    <location>
        <begin position="76"/>
        <end position="161"/>
    </location>
</feature>
<dbReference type="PANTHER" id="PTHR30445">
    <property type="entry name" value="K(+)_H(+) ANTIPORTER SUBUNIT KHTT"/>
    <property type="match status" value="1"/>
</dbReference>